<evidence type="ECO:0000313" key="3">
    <source>
        <dbReference type="Proteomes" id="UP001427805"/>
    </source>
</evidence>
<comment type="caution">
    <text evidence="2">The sequence shown here is derived from an EMBL/GenBank/DDBJ whole genome shotgun (WGS) entry which is preliminary data.</text>
</comment>
<keyword evidence="3" id="KW-1185">Reference proteome</keyword>
<gene>
    <name evidence="2" type="ORF">TPR58_09990</name>
</gene>
<accession>A0ABV0B7C6</accession>
<evidence type="ECO:0000259" key="1">
    <source>
        <dbReference type="Pfam" id="PF07238"/>
    </source>
</evidence>
<dbReference type="SUPFAM" id="SSF141371">
    <property type="entry name" value="PilZ domain-like"/>
    <property type="match status" value="1"/>
</dbReference>
<dbReference type="EMBL" id="JBDIZK010000005">
    <property type="protein sequence ID" value="MEN3747499.1"/>
    <property type="molecule type" value="Genomic_DNA"/>
</dbReference>
<evidence type="ECO:0000313" key="2">
    <source>
        <dbReference type="EMBL" id="MEN3747499.1"/>
    </source>
</evidence>
<dbReference type="Proteomes" id="UP001427805">
    <property type="component" value="Unassembled WGS sequence"/>
</dbReference>
<dbReference type="Pfam" id="PF07238">
    <property type="entry name" value="PilZ"/>
    <property type="match status" value="1"/>
</dbReference>
<sequence length="319" mass="34899">MRVALRSATVFCLGAEPPASVPVRATPEYLDSAWLVHGETRHHCLVRKLGAAGATLQLLAPVAAGDRFALHIDSGPLLDGAIGWADAGEAGFLFDQRIDIVGALARNLAGLPADRRSVPRVELDQAVSVRRDARVQFARARDLSQAGVGLQLGFELFEDEAVEVAFDGLRPVPGRVRWVRQGHAGIAFDTELAWQVLMPWLRQIQDRPSRIDVASPADMQDLEPGFGLNTDKTALHLNAAGTARQGTRWWNIRVRSLNALMVEFETDAPMAMATPLWILLGGTTGWPATVTEARGSRYLAEFRVPLRQHELDRIAARSI</sequence>
<dbReference type="InterPro" id="IPR009875">
    <property type="entry name" value="PilZ_domain"/>
</dbReference>
<name>A0ABV0B7C6_9SPHN</name>
<feature type="domain" description="PilZ" evidence="1">
    <location>
        <begin position="114"/>
        <end position="190"/>
    </location>
</feature>
<dbReference type="RefSeq" id="WP_346246497.1">
    <property type="nucleotide sequence ID" value="NZ_JBDIZK010000005.1"/>
</dbReference>
<proteinExistence type="predicted"/>
<reference evidence="2 3" key="1">
    <citation type="submission" date="2024-05" db="EMBL/GenBank/DDBJ databases">
        <title>Sphingomonas sp. HF-S3 16S ribosomal RNA gene Genome sequencing and assembly.</title>
        <authorList>
            <person name="Lee H."/>
        </authorList>
    </citation>
    <scope>NUCLEOTIDE SEQUENCE [LARGE SCALE GENOMIC DNA]</scope>
    <source>
        <strain evidence="2 3">HF-S3</strain>
    </source>
</reference>
<organism evidence="2 3">
    <name type="scientific">Sphingomonas rustica</name>
    <dbReference type="NCBI Taxonomy" id="3103142"/>
    <lineage>
        <taxon>Bacteria</taxon>
        <taxon>Pseudomonadati</taxon>
        <taxon>Pseudomonadota</taxon>
        <taxon>Alphaproteobacteria</taxon>
        <taxon>Sphingomonadales</taxon>
        <taxon>Sphingomonadaceae</taxon>
        <taxon>Sphingomonas</taxon>
    </lineage>
</organism>
<protein>
    <submittedName>
        <fullName evidence="2">PilZ domain-containing protein</fullName>
    </submittedName>
</protein>